<dbReference type="InterPro" id="IPR013785">
    <property type="entry name" value="Aldolase_TIM"/>
</dbReference>
<dbReference type="HAMAP" id="MF_01200_B">
    <property type="entry name" value="OMPdecase_type1_B"/>
    <property type="match status" value="1"/>
</dbReference>
<sequence length="242" mass="25678">MNRNLTVQNLNDPKIIVALDFPSQNPALALADQLDPAKCRLKVGKELFTRSGPELVKSLQGRGFDVFLDLKFHDIPNTTSAAVAAAADLGVWMVNVHASGGEKMMVACRERLESFGADKPLLIAVTVLTSMSDADLAGIGITGSAEVHVSRLATLTRNCGLDGVVCSAQEAPRLKTEQGADFQLITPGIRPLTADKGDQQRIMTPTDALKAGSDYLVIGRPITQAPDPLAALEAIHAEVISV</sequence>
<evidence type="ECO:0000256" key="3">
    <source>
        <dbReference type="ARBA" id="ARBA00011738"/>
    </source>
</evidence>
<dbReference type="InterPro" id="IPR014732">
    <property type="entry name" value="OMPdecase"/>
</dbReference>
<dbReference type="PANTHER" id="PTHR32119:SF2">
    <property type="entry name" value="OROTIDINE 5'-PHOSPHATE DECARBOXYLASE"/>
    <property type="match status" value="1"/>
</dbReference>
<feature type="active site" description="Proton donor" evidence="9">
    <location>
        <position position="71"/>
    </location>
</feature>
<feature type="binding site" evidence="9 11">
    <location>
        <position position="20"/>
    </location>
    <ligand>
        <name>substrate</name>
    </ligand>
</feature>
<protein>
    <recommendedName>
        <fullName evidence="9">Orotidine 5'-phosphate decarboxylase</fullName>
        <ecNumber evidence="9">4.1.1.23</ecNumber>
    </recommendedName>
    <alternativeName>
        <fullName evidence="9">OMP decarboxylase</fullName>
        <shortName evidence="9">OMPDCase</shortName>
        <shortName evidence="9">OMPdecase</shortName>
    </alternativeName>
</protein>
<dbReference type="InterPro" id="IPR011060">
    <property type="entry name" value="RibuloseP-bd_barrel"/>
</dbReference>
<feature type="binding site" evidence="9">
    <location>
        <begin position="69"/>
        <end position="78"/>
    </location>
    <ligand>
        <name>substrate</name>
    </ligand>
</feature>
<feature type="binding site" evidence="9 11">
    <location>
        <position position="220"/>
    </location>
    <ligand>
        <name>substrate</name>
    </ligand>
</feature>
<evidence type="ECO:0000256" key="11">
    <source>
        <dbReference type="PIRSR" id="PIRSR614732-2"/>
    </source>
</evidence>
<keyword evidence="15" id="KW-1185">Reference proteome</keyword>
<dbReference type="FunFam" id="3.20.20.70:FF:000015">
    <property type="entry name" value="Orotidine 5'-phosphate decarboxylase"/>
    <property type="match status" value="1"/>
</dbReference>
<feature type="binding site" evidence="9 11">
    <location>
        <position position="199"/>
    </location>
    <ligand>
        <name>substrate</name>
    </ligand>
</feature>
<keyword evidence="6 9" id="KW-0456">Lyase</keyword>
<accession>A0A137S7M1</accession>
<comment type="pathway">
    <text evidence="2 9 12">Pyrimidine metabolism; UMP biosynthesis via de novo pathway; UMP from orotate: step 2/2.</text>
</comment>
<feature type="active site" description="For OMPdecase activity" evidence="10">
    <location>
        <position position="71"/>
    </location>
</feature>
<dbReference type="UniPathway" id="UPA00070">
    <property type="reaction ID" value="UER00120"/>
</dbReference>
<dbReference type="GO" id="GO:0004590">
    <property type="term" value="F:orotidine-5'-phosphate decarboxylase activity"/>
    <property type="evidence" value="ECO:0007669"/>
    <property type="project" value="UniProtKB-UniRule"/>
</dbReference>
<dbReference type="InterPro" id="IPR047596">
    <property type="entry name" value="OMPdecase_bac"/>
</dbReference>
<comment type="caution">
    <text evidence="14">The sequence shown here is derived from an EMBL/GenBank/DDBJ whole genome shotgun (WGS) entry which is preliminary data.</text>
</comment>
<dbReference type="CDD" id="cd04725">
    <property type="entry name" value="OMP_decarboxylase_like"/>
    <property type="match status" value="1"/>
</dbReference>
<dbReference type="SMART" id="SM00934">
    <property type="entry name" value="OMPdecase"/>
    <property type="match status" value="1"/>
</dbReference>
<organism evidence="14 15">
    <name type="scientific">Marinobacter excellens LAMA 842</name>
    <dbReference type="NCBI Taxonomy" id="1306954"/>
    <lineage>
        <taxon>Bacteria</taxon>
        <taxon>Pseudomonadati</taxon>
        <taxon>Pseudomonadota</taxon>
        <taxon>Gammaproteobacteria</taxon>
        <taxon>Pseudomonadales</taxon>
        <taxon>Marinobacteraceae</taxon>
        <taxon>Marinobacter</taxon>
    </lineage>
</organism>
<evidence type="ECO:0000256" key="4">
    <source>
        <dbReference type="ARBA" id="ARBA00022793"/>
    </source>
</evidence>
<evidence type="ECO:0000256" key="1">
    <source>
        <dbReference type="ARBA" id="ARBA00002356"/>
    </source>
</evidence>
<keyword evidence="5 9" id="KW-0665">Pyrimidine biosynthesis</keyword>
<reference evidence="15" key="1">
    <citation type="submission" date="2015-12" db="EMBL/GenBank/DDBJ databases">
        <authorList>
            <person name="Lima A."/>
            <person name="Farahani Zayas N."/>
            <person name="Castro Da Silva M.A."/>
            <person name="Cabral A."/>
            <person name="Pessatti M.L."/>
        </authorList>
    </citation>
    <scope>NUCLEOTIDE SEQUENCE [LARGE SCALE GENOMIC DNA]</scope>
    <source>
        <strain evidence="15">LAMA 842</strain>
    </source>
</reference>
<comment type="catalytic activity">
    <reaction evidence="7 9 12">
        <text>orotidine 5'-phosphate + H(+) = UMP + CO2</text>
        <dbReference type="Rhea" id="RHEA:11596"/>
        <dbReference type="ChEBI" id="CHEBI:15378"/>
        <dbReference type="ChEBI" id="CHEBI:16526"/>
        <dbReference type="ChEBI" id="CHEBI:57538"/>
        <dbReference type="ChEBI" id="CHEBI:57865"/>
        <dbReference type="EC" id="4.1.1.23"/>
    </reaction>
</comment>
<dbReference type="GO" id="GO:0044205">
    <property type="term" value="P:'de novo' UMP biosynthetic process"/>
    <property type="evidence" value="ECO:0007669"/>
    <property type="project" value="UniProtKB-UniRule"/>
</dbReference>
<dbReference type="PANTHER" id="PTHR32119">
    <property type="entry name" value="OROTIDINE 5'-PHOSPHATE DECARBOXYLASE"/>
    <property type="match status" value="1"/>
</dbReference>
<dbReference type="Gene3D" id="3.20.20.70">
    <property type="entry name" value="Aldolase class I"/>
    <property type="match status" value="1"/>
</dbReference>
<feature type="binding site" evidence="9 11">
    <location>
        <position position="129"/>
    </location>
    <ligand>
        <name>substrate</name>
    </ligand>
</feature>
<keyword evidence="4 9" id="KW-0210">Decarboxylase</keyword>
<evidence type="ECO:0000256" key="6">
    <source>
        <dbReference type="ARBA" id="ARBA00023239"/>
    </source>
</evidence>
<dbReference type="GO" id="GO:0006207">
    <property type="term" value="P:'de novo' pyrimidine nucleobase biosynthetic process"/>
    <property type="evidence" value="ECO:0007669"/>
    <property type="project" value="InterPro"/>
</dbReference>
<evidence type="ECO:0000256" key="8">
    <source>
        <dbReference type="ARBA" id="ARBA00061012"/>
    </source>
</evidence>
<proteinExistence type="inferred from homology"/>
<dbReference type="Proteomes" id="UP000070282">
    <property type="component" value="Unassembled WGS sequence"/>
</dbReference>
<gene>
    <name evidence="9" type="primary">pyrF</name>
    <name evidence="14" type="ORF">J122_2800</name>
</gene>
<feature type="active site" description="For OMPdecase activity" evidence="10">
    <location>
        <position position="74"/>
    </location>
</feature>
<dbReference type="AlphaFoldDB" id="A0A137S7M1"/>
<dbReference type="GO" id="GO:0005829">
    <property type="term" value="C:cytosol"/>
    <property type="evidence" value="ECO:0007669"/>
    <property type="project" value="TreeGrafter"/>
</dbReference>
<dbReference type="Pfam" id="PF00215">
    <property type="entry name" value="OMPdecase"/>
    <property type="match status" value="1"/>
</dbReference>
<evidence type="ECO:0000313" key="14">
    <source>
        <dbReference type="EMBL" id="KXO08435.1"/>
    </source>
</evidence>
<evidence type="ECO:0000256" key="7">
    <source>
        <dbReference type="ARBA" id="ARBA00049157"/>
    </source>
</evidence>
<evidence type="ECO:0000259" key="13">
    <source>
        <dbReference type="SMART" id="SM00934"/>
    </source>
</evidence>
<dbReference type="PROSITE" id="PS00156">
    <property type="entry name" value="OMPDECASE"/>
    <property type="match status" value="1"/>
</dbReference>
<dbReference type="NCBIfam" id="TIGR01740">
    <property type="entry name" value="pyrF"/>
    <property type="match status" value="1"/>
</dbReference>
<evidence type="ECO:0000256" key="2">
    <source>
        <dbReference type="ARBA" id="ARBA00004861"/>
    </source>
</evidence>
<evidence type="ECO:0000256" key="12">
    <source>
        <dbReference type="RuleBase" id="RU000512"/>
    </source>
</evidence>
<evidence type="ECO:0000313" key="15">
    <source>
        <dbReference type="Proteomes" id="UP000070282"/>
    </source>
</evidence>
<feature type="domain" description="Orotidine 5'-phosphate decarboxylase" evidence="13">
    <location>
        <begin position="14"/>
        <end position="235"/>
    </location>
</feature>
<evidence type="ECO:0000256" key="10">
    <source>
        <dbReference type="PIRSR" id="PIRSR614732-1"/>
    </source>
</evidence>
<evidence type="ECO:0000256" key="5">
    <source>
        <dbReference type="ARBA" id="ARBA00022975"/>
    </source>
</evidence>
<dbReference type="EC" id="4.1.1.23" evidence="9"/>
<feature type="binding site" evidence="9 11">
    <location>
        <position position="190"/>
    </location>
    <ligand>
        <name>substrate</name>
    </ligand>
</feature>
<name>A0A137S7M1_9GAMM</name>
<dbReference type="InterPro" id="IPR001754">
    <property type="entry name" value="OMPdeCOase_dom"/>
</dbReference>
<dbReference type="PATRIC" id="fig|1306954.6.peg.1084"/>
<comment type="function">
    <text evidence="1 9">Catalyzes the decarboxylation of orotidine 5'-monophosphate (OMP) to uridine 5'-monophosphate (UMP).</text>
</comment>
<feature type="binding site" evidence="9 11">
    <location>
        <position position="219"/>
    </location>
    <ligand>
        <name>substrate</name>
    </ligand>
</feature>
<dbReference type="NCBIfam" id="NF001273">
    <property type="entry name" value="PRK00230.1"/>
    <property type="match status" value="1"/>
</dbReference>
<comment type="similarity">
    <text evidence="8 9">Belongs to the OMP decarboxylase family. Type 1 subfamily.</text>
</comment>
<dbReference type="EMBL" id="LOCO01000016">
    <property type="protein sequence ID" value="KXO08435.1"/>
    <property type="molecule type" value="Genomic_DNA"/>
</dbReference>
<feature type="active site" description="For OMPdecase activity" evidence="10">
    <location>
        <position position="69"/>
    </location>
</feature>
<evidence type="ECO:0000256" key="9">
    <source>
        <dbReference type="HAMAP-Rule" id="MF_01200"/>
    </source>
</evidence>
<dbReference type="SUPFAM" id="SSF51366">
    <property type="entry name" value="Ribulose-phoshate binding barrel"/>
    <property type="match status" value="1"/>
</dbReference>
<dbReference type="InterPro" id="IPR018089">
    <property type="entry name" value="OMPdecase_AS"/>
</dbReference>
<comment type="subunit">
    <text evidence="3 9">Homodimer.</text>
</comment>
<feature type="binding site" evidence="9 11">
    <location>
        <position position="42"/>
    </location>
    <ligand>
        <name>substrate</name>
    </ligand>
</feature>